<accession>A0A7X2D4H6</accession>
<proteinExistence type="predicted"/>
<protein>
    <submittedName>
        <fullName evidence="1">Uncharacterized protein</fullName>
    </submittedName>
</protein>
<dbReference type="EMBL" id="WIVE01000022">
    <property type="protein sequence ID" value="MQX36622.1"/>
    <property type="molecule type" value="Genomic_DNA"/>
</dbReference>
<gene>
    <name evidence="1" type="ORF">GHC57_08840</name>
</gene>
<sequence length="219" mass="24038">MQDHPGQAGHRHGLSRRCMLAGMGGTALVLTAALTGCTDPPRAPRFPALRFSHKPPFLFRARRVEVRSEYSRPNRPPNVEHQMPLPPDRAAGHWAEDRLQANGEGDAIVRFTVHDASVVEKKLTVERGISGLLQNEQAESYHAQLEATIEVVDDLTGIALAAATAKVWRSQTLAENATINERDSVWFGLVERLITEFDAAMTAQIEAHLDSVLLNPPSA</sequence>
<dbReference type="Proteomes" id="UP000434582">
    <property type="component" value="Unassembled WGS sequence"/>
</dbReference>
<dbReference type="AlphaFoldDB" id="A0A7X2D4H6"/>
<evidence type="ECO:0000313" key="1">
    <source>
        <dbReference type="EMBL" id="MQX36622.1"/>
    </source>
</evidence>
<dbReference type="OrthoDB" id="8447133at2"/>
<organism evidence="1 2">
    <name type="scientific">Roseospira navarrensis</name>
    <dbReference type="NCBI Taxonomy" id="140058"/>
    <lineage>
        <taxon>Bacteria</taxon>
        <taxon>Pseudomonadati</taxon>
        <taxon>Pseudomonadota</taxon>
        <taxon>Alphaproteobacteria</taxon>
        <taxon>Rhodospirillales</taxon>
        <taxon>Rhodospirillaceae</taxon>
        <taxon>Roseospira</taxon>
    </lineage>
</organism>
<evidence type="ECO:0000313" key="2">
    <source>
        <dbReference type="Proteomes" id="UP000434582"/>
    </source>
</evidence>
<comment type="caution">
    <text evidence="1">The sequence shown here is derived from an EMBL/GenBank/DDBJ whole genome shotgun (WGS) entry which is preliminary data.</text>
</comment>
<keyword evidence="2" id="KW-1185">Reference proteome</keyword>
<dbReference type="PROSITE" id="PS51318">
    <property type="entry name" value="TAT"/>
    <property type="match status" value="1"/>
</dbReference>
<reference evidence="1 2" key="1">
    <citation type="submission" date="2019-10" db="EMBL/GenBank/DDBJ databases">
        <title>Draft whole-genome sequence of the purple nonsulfur photosynthetic bacterium Roseospira navarrensis DSM 15114.</title>
        <authorList>
            <person name="Kyndt J.A."/>
            <person name="Meyer T.E."/>
        </authorList>
    </citation>
    <scope>NUCLEOTIDE SEQUENCE [LARGE SCALE GENOMIC DNA]</scope>
    <source>
        <strain evidence="1 2">DSM 15114</strain>
    </source>
</reference>
<name>A0A7X2D4H6_9PROT</name>
<dbReference type="InterPro" id="IPR006311">
    <property type="entry name" value="TAT_signal"/>
</dbReference>